<accession>A0A0C9YD56</accession>
<reference evidence="2" key="2">
    <citation type="submission" date="2015-01" db="EMBL/GenBank/DDBJ databases">
        <title>Evolutionary Origins and Diversification of the Mycorrhizal Mutualists.</title>
        <authorList>
            <consortium name="DOE Joint Genome Institute"/>
            <consortium name="Mycorrhizal Genomics Consortium"/>
            <person name="Kohler A."/>
            <person name="Kuo A."/>
            <person name="Nagy L.G."/>
            <person name="Floudas D."/>
            <person name="Copeland A."/>
            <person name="Barry K.W."/>
            <person name="Cichocki N."/>
            <person name="Veneault-Fourrey C."/>
            <person name="LaButti K."/>
            <person name="Lindquist E.A."/>
            <person name="Lipzen A."/>
            <person name="Lundell T."/>
            <person name="Morin E."/>
            <person name="Murat C."/>
            <person name="Riley R."/>
            <person name="Ohm R."/>
            <person name="Sun H."/>
            <person name="Tunlid A."/>
            <person name="Henrissat B."/>
            <person name="Grigoriev I.V."/>
            <person name="Hibbett D.S."/>
            <person name="Martin F."/>
        </authorList>
    </citation>
    <scope>NUCLEOTIDE SEQUENCE [LARGE SCALE GENOMIC DNA]</scope>
    <source>
        <strain evidence="2">441</strain>
    </source>
</reference>
<dbReference type="EMBL" id="KN833930">
    <property type="protein sequence ID" value="KIK14621.1"/>
    <property type="molecule type" value="Genomic_DNA"/>
</dbReference>
<keyword evidence="2" id="KW-1185">Reference proteome</keyword>
<dbReference type="AlphaFoldDB" id="A0A0C9YD56"/>
<name>A0A0C9YD56_9AGAM</name>
<gene>
    <name evidence="1" type="ORF">PISMIDRAFT_687809</name>
</gene>
<dbReference type="Proteomes" id="UP000054018">
    <property type="component" value="Unassembled WGS sequence"/>
</dbReference>
<evidence type="ECO:0000313" key="1">
    <source>
        <dbReference type="EMBL" id="KIK14621.1"/>
    </source>
</evidence>
<sequence>MFVKFASVRTVYQARSSTMPPTSASDAMPTWLLCREPQYDTPRKHHTRPPSTNEFACHRYYNPPFP</sequence>
<organism evidence="1 2">
    <name type="scientific">Pisolithus microcarpus 441</name>
    <dbReference type="NCBI Taxonomy" id="765257"/>
    <lineage>
        <taxon>Eukaryota</taxon>
        <taxon>Fungi</taxon>
        <taxon>Dikarya</taxon>
        <taxon>Basidiomycota</taxon>
        <taxon>Agaricomycotina</taxon>
        <taxon>Agaricomycetes</taxon>
        <taxon>Agaricomycetidae</taxon>
        <taxon>Boletales</taxon>
        <taxon>Sclerodermatineae</taxon>
        <taxon>Pisolithaceae</taxon>
        <taxon>Pisolithus</taxon>
    </lineage>
</organism>
<protein>
    <submittedName>
        <fullName evidence="1">Uncharacterized protein</fullName>
    </submittedName>
</protein>
<dbReference type="HOGENOM" id="CLU_2832136_0_0_1"/>
<evidence type="ECO:0000313" key="2">
    <source>
        <dbReference type="Proteomes" id="UP000054018"/>
    </source>
</evidence>
<proteinExistence type="predicted"/>
<reference evidence="1 2" key="1">
    <citation type="submission" date="2014-04" db="EMBL/GenBank/DDBJ databases">
        <authorList>
            <consortium name="DOE Joint Genome Institute"/>
            <person name="Kuo A."/>
            <person name="Kohler A."/>
            <person name="Costa M.D."/>
            <person name="Nagy L.G."/>
            <person name="Floudas D."/>
            <person name="Copeland A."/>
            <person name="Barry K.W."/>
            <person name="Cichocki N."/>
            <person name="Veneault-Fourrey C."/>
            <person name="LaButti K."/>
            <person name="Lindquist E.A."/>
            <person name="Lipzen A."/>
            <person name="Lundell T."/>
            <person name="Morin E."/>
            <person name="Murat C."/>
            <person name="Sun H."/>
            <person name="Tunlid A."/>
            <person name="Henrissat B."/>
            <person name="Grigoriev I.V."/>
            <person name="Hibbett D.S."/>
            <person name="Martin F."/>
            <person name="Nordberg H.P."/>
            <person name="Cantor M.N."/>
            <person name="Hua S.X."/>
        </authorList>
    </citation>
    <scope>NUCLEOTIDE SEQUENCE [LARGE SCALE GENOMIC DNA]</scope>
    <source>
        <strain evidence="1 2">441</strain>
    </source>
</reference>